<dbReference type="Proteomes" id="UP000599074">
    <property type="component" value="Unassembled WGS sequence"/>
</dbReference>
<proteinExistence type="predicted"/>
<name>A0A8J3TGA1_9ACTN</name>
<dbReference type="AlphaFoldDB" id="A0A8J3TGA1"/>
<protein>
    <submittedName>
        <fullName evidence="1">Uncharacterized protein</fullName>
    </submittedName>
</protein>
<evidence type="ECO:0000313" key="2">
    <source>
        <dbReference type="Proteomes" id="UP000599074"/>
    </source>
</evidence>
<keyword evidence="2" id="KW-1185">Reference proteome</keyword>
<gene>
    <name evidence="1" type="ORF">Pme01_53160</name>
</gene>
<reference evidence="1" key="1">
    <citation type="submission" date="2021-01" db="EMBL/GenBank/DDBJ databases">
        <title>Whole genome shotgun sequence of Planosporangium mesophilum NBRC 109066.</title>
        <authorList>
            <person name="Komaki H."/>
            <person name="Tamura T."/>
        </authorList>
    </citation>
    <scope>NUCLEOTIDE SEQUENCE</scope>
    <source>
        <strain evidence="1">NBRC 109066</strain>
    </source>
</reference>
<accession>A0A8J3TGA1</accession>
<comment type="caution">
    <text evidence="1">The sequence shown here is derived from an EMBL/GenBank/DDBJ whole genome shotgun (WGS) entry which is preliminary data.</text>
</comment>
<evidence type="ECO:0000313" key="1">
    <source>
        <dbReference type="EMBL" id="GII25719.1"/>
    </source>
</evidence>
<sequence length="124" mass="13728">MTIPVPPQRSEPPVREMSNTELAELVRAGGPYRGKAVFELADRAATDDRAATVLGELTMLPVLRNDRLHLVSLAWAAIIALLAAKTPHARQVAYRSFAALAESEQRDLLDYLRCDRIEDAHPQV</sequence>
<dbReference type="RefSeq" id="WP_239088478.1">
    <property type="nucleotide sequence ID" value="NZ_BOON01000057.1"/>
</dbReference>
<organism evidence="1 2">
    <name type="scientific">Planosporangium mesophilum</name>
    <dbReference type="NCBI Taxonomy" id="689768"/>
    <lineage>
        <taxon>Bacteria</taxon>
        <taxon>Bacillati</taxon>
        <taxon>Actinomycetota</taxon>
        <taxon>Actinomycetes</taxon>
        <taxon>Micromonosporales</taxon>
        <taxon>Micromonosporaceae</taxon>
        <taxon>Planosporangium</taxon>
    </lineage>
</organism>
<dbReference type="EMBL" id="BOON01000057">
    <property type="protein sequence ID" value="GII25719.1"/>
    <property type="molecule type" value="Genomic_DNA"/>
</dbReference>